<sequence length="65" mass="7135">MYSSLNVTTKSSSILIPGVICMVIGFFLFNVVGAGLGLILGFAMGEQYYNRRELEKQIDELKGSD</sequence>
<organism evidence="2 3">
    <name type="scientific">Natrinema hispanicum</name>
    <dbReference type="NCBI Taxonomy" id="392421"/>
    <lineage>
        <taxon>Archaea</taxon>
        <taxon>Methanobacteriati</taxon>
        <taxon>Methanobacteriota</taxon>
        <taxon>Stenosarchaea group</taxon>
        <taxon>Halobacteria</taxon>
        <taxon>Halobacteriales</taxon>
        <taxon>Natrialbaceae</taxon>
        <taxon>Natrinema</taxon>
    </lineage>
</organism>
<comment type="caution">
    <text evidence="2">The sequence shown here is derived from an EMBL/GenBank/DDBJ whole genome shotgun (WGS) entry which is preliminary data.</text>
</comment>
<evidence type="ECO:0000313" key="3">
    <source>
        <dbReference type="Proteomes" id="UP000291097"/>
    </source>
</evidence>
<keyword evidence="1" id="KW-0812">Transmembrane</keyword>
<accession>A0A482Y4R5</accession>
<reference evidence="2 3" key="1">
    <citation type="submission" date="2019-02" db="EMBL/GenBank/DDBJ databases">
        <title>Genomic Encyclopedia of Archaeal and Bacterial Type Strains, Phase II (KMG-II): from individual species to whole genera.</title>
        <authorList>
            <person name="Goeker M."/>
        </authorList>
    </citation>
    <scope>NUCLEOTIDE SEQUENCE [LARGE SCALE GENOMIC DNA]</scope>
    <source>
        <strain evidence="2 3">DSM 18328</strain>
    </source>
</reference>
<gene>
    <name evidence="2" type="ORF">BDK88_3249</name>
</gene>
<name>A0A482Y4R5_9EURY</name>
<evidence type="ECO:0000256" key="1">
    <source>
        <dbReference type="SAM" id="Phobius"/>
    </source>
</evidence>
<dbReference type="AlphaFoldDB" id="A0A482Y4R5"/>
<keyword evidence="1" id="KW-1133">Transmembrane helix</keyword>
<dbReference type="EMBL" id="SHMP01000006">
    <property type="protein sequence ID" value="RZV08282.1"/>
    <property type="molecule type" value="Genomic_DNA"/>
</dbReference>
<feature type="transmembrane region" description="Helical" evidence="1">
    <location>
        <begin position="14"/>
        <end position="43"/>
    </location>
</feature>
<protein>
    <submittedName>
        <fullName evidence="2">Uncharacterized protein</fullName>
    </submittedName>
</protein>
<keyword evidence="1" id="KW-0472">Membrane</keyword>
<evidence type="ECO:0000313" key="2">
    <source>
        <dbReference type="EMBL" id="RZV08282.1"/>
    </source>
</evidence>
<proteinExistence type="predicted"/>
<dbReference type="Proteomes" id="UP000291097">
    <property type="component" value="Unassembled WGS sequence"/>
</dbReference>